<evidence type="ECO:0000259" key="9">
    <source>
        <dbReference type="Pfam" id="PF01568"/>
    </source>
</evidence>
<evidence type="ECO:0000256" key="5">
    <source>
        <dbReference type="ARBA" id="ARBA00023002"/>
    </source>
</evidence>
<dbReference type="GO" id="GO:0016491">
    <property type="term" value="F:oxidoreductase activity"/>
    <property type="evidence" value="ECO:0007669"/>
    <property type="project" value="UniProtKB-KW"/>
</dbReference>
<dbReference type="GO" id="GO:0046872">
    <property type="term" value="F:metal ion binding"/>
    <property type="evidence" value="ECO:0007669"/>
    <property type="project" value="UniProtKB-KW"/>
</dbReference>
<dbReference type="Pfam" id="PF01568">
    <property type="entry name" value="Molydop_binding"/>
    <property type="match status" value="1"/>
</dbReference>
<dbReference type="AlphaFoldDB" id="A0A1I1VZ83"/>
<dbReference type="STRING" id="1123397.SAMN05660831_02522"/>
<evidence type="ECO:0000256" key="1">
    <source>
        <dbReference type="ARBA" id="ARBA00001942"/>
    </source>
</evidence>
<dbReference type="Pfam" id="PF00384">
    <property type="entry name" value="Molybdopterin"/>
    <property type="match status" value="1"/>
</dbReference>
<dbReference type="SUPFAM" id="SSF50692">
    <property type="entry name" value="ADC-like"/>
    <property type="match status" value="1"/>
</dbReference>
<protein>
    <submittedName>
        <fullName evidence="10">Anaerobic selenocysteine-containing dehydrogenase</fullName>
    </submittedName>
</protein>
<evidence type="ECO:0000256" key="4">
    <source>
        <dbReference type="ARBA" id="ARBA00022723"/>
    </source>
</evidence>
<evidence type="ECO:0000313" key="10">
    <source>
        <dbReference type="EMBL" id="SFD88277.1"/>
    </source>
</evidence>
<reference evidence="10 11" key="1">
    <citation type="submission" date="2016-10" db="EMBL/GenBank/DDBJ databases">
        <authorList>
            <person name="de Groot N.N."/>
        </authorList>
    </citation>
    <scope>NUCLEOTIDE SEQUENCE [LARGE SCALE GENOMIC DNA]</scope>
    <source>
        <strain evidence="10 11">HL3</strain>
    </source>
</reference>
<accession>A0A1I1VZ83</accession>
<dbReference type="InterPro" id="IPR050612">
    <property type="entry name" value="Prok_Mopterin_Oxidored"/>
</dbReference>
<dbReference type="PANTHER" id="PTHR43742:SF6">
    <property type="entry name" value="OXIDOREDUCTASE YYAE-RELATED"/>
    <property type="match status" value="1"/>
</dbReference>
<keyword evidence="6" id="KW-0408">Iron</keyword>
<evidence type="ECO:0000256" key="7">
    <source>
        <dbReference type="ARBA" id="ARBA00023014"/>
    </source>
</evidence>
<dbReference type="PANTHER" id="PTHR43742">
    <property type="entry name" value="TRIMETHYLAMINE-N-OXIDE REDUCTASE"/>
    <property type="match status" value="1"/>
</dbReference>
<dbReference type="InterPro" id="IPR006655">
    <property type="entry name" value="Mopterin_OxRdtase_prok_CS"/>
</dbReference>
<dbReference type="InterPro" id="IPR009010">
    <property type="entry name" value="Asp_de-COase-like_dom_sf"/>
</dbReference>
<keyword evidence="3" id="KW-0500">Molybdenum</keyword>
<gene>
    <name evidence="10" type="ORF">SAMN05660831_02522</name>
</gene>
<dbReference type="InterPro" id="IPR006656">
    <property type="entry name" value="Mopterin_OxRdtase"/>
</dbReference>
<dbReference type="CDD" id="cd02781">
    <property type="entry name" value="MopB_CT_Acetylene-hydratase"/>
    <property type="match status" value="1"/>
</dbReference>
<feature type="domain" description="Molybdopterin dinucleotide-binding" evidence="9">
    <location>
        <begin position="583"/>
        <end position="682"/>
    </location>
</feature>
<dbReference type="InterPro" id="IPR006657">
    <property type="entry name" value="MoPterin_dinucl-bd_dom"/>
</dbReference>
<keyword evidence="7" id="KW-0411">Iron-sulfur</keyword>
<dbReference type="PROSITE" id="PS00490">
    <property type="entry name" value="MOLYBDOPTERIN_PROK_2"/>
    <property type="match status" value="1"/>
</dbReference>
<proteinExistence type="inferred from homology"/>
<keyword evidence="5" id="KW-0560">Oxidoreductase</keyword>
<keyword evidence="11" id="KW-1185">Reference proteome</keyword>
<evidence type="ECO:0000256" key="2">
    <source>
        <dbReference type="ARBA" id="ARBA00010312"/>
    </source>
</evidence>
<dbReference type="GO" id="GO:0051536">
    <property type="term" value="F:iron-sulfur cluster binding"/>
    <property type="evidence" value="ECO:0007669"/>
    <property type="project" value="UniProtKB-KW"/>
</dbReference>
<dbReference type="GO" id="GO:0043546">
    <property type="term" value="F:molybdopterin cofactor binding"/>
    <property type="evidence" value="ECO:0007669"/>
    <property type="project" value="InterPro"/>
</dbReference>
<dbReference type="Gene3D" id="3.40.228.10">
    <property type="entry name" value="Dimethylsulfoxide Reductase, domain 2"/>
    <property type="match status" value="1"/>
</dbReference>
<dbReference type="Gene3D" id="2.40.40.20">
    <property type="match status" value="1"/>
</dbReference>
<comment type="cofactor">
    <cofactor evidence="1">
        <name>Mo-bis(molybdopterin guanine dinucleotide)</name>
        <dbReference type="ChEBI" id="CHEBI:60539"/>
    </cofactor>
</comment>
<dbReference type="Proteomes" id="UP000198611">
    <property type="component" value="Unassembled WGS sequence"/>
</dbReference>
<feature type="domain" description="Molybdopterin oxidoreductase" evidence="8">
    <location>
        <begin position="53"/>
        <end position="470"/>
    </location>
</feature>
<dbReference type="RefSeq" id="WP_240308134.1">
    <property type="nucleotide sequence ID" value="NZ_FOMJ01000011.1"/>
</dbReference>
<name>A0A1I1VZ83_9GAMM</name>
<dbReference type="SUPFAM" id="SSF53706">
    <property type="entry name" value="Formate dehydrogenase/DMSO reductase, domains 1-3"/>
    <property type="match status" value="1"/>
</dbReference>
<comment type="similarity">
    <text evidence="2">Belongs to the prokaryotic molybdopterin-containing oxidoreductase family.</text>
</comment>
<keyword evidence="4" id="KW-0479">Metal-binding</keyword>
<dbReference type="InterPro" id="IPR037949">
    <property type="entry name" value="MopB_CT_Acetylene-hydratase"/>
</dbReference>
<sequence>MSETVTRRSTCYECDANCPFDVTINAEGKATAVSGPDCPRGAAQLEREYHPDRLLYPMKRVGPPGSDEFQRISWDEALATIAHRLSAVKAEHGAEQAGFFAGYTKEGRPQLQRLAHYFGSPNYLTEAGCCFSATMVAEKLTLGYKLKSASLNASTATRCLLFWSTNPPGSVMPFEEHPLLHPEQERTTIVVDPRRTETAERADLHLQPRPGTDGALALAFHHEIFANGWADEAFLAEWGSGVEEFRAYVADFTPEWAADVCGVPADDIRRAARLYATSGPAQIALSPTATVQHSNGFQNHRAIVLLPAVTGNLDIEGGNRFFLDKVRPKSIDGFRERIGDLPPRLGDEDFPVWTRYWPAGQSMPLPDAILEGEPQPIRALFAIGINAAMWPNTARMYQALEALDFFACVDFFLTETAKRADIVLPAATSLEREALVAYPGCQFRGEVRYRDAVLAPRGEARADAQISLDIAVALGMDEDFWHGDLAAAWAEAAEGLEPEIRRQAYEDPDGATVFADALDEEGFEGQRLYEVRGFPTATGRIEFDSRELRDAGHDGLPIWREPAESPVSTPERAAEFPLVLTSGGRSKYYTHSQQQRFPSTRAADPVPRATMHPETAAEYGLAHGDRVRVASPRGAVVFHAEVADTVAPGVVHCVHGWAEAEINRLTDDAHPDPISGFPPFKSGLCRVEPA</sequence>
<organism evidence="10 11">
    <name type="scientific">Thiohalospira halophila DSM 15071</name>
    <dbReference type="NCBI Taxonomy" id="1123397"/>
    <lineage>
        <taxon>Bacteria</taxon>
        <taxon>Pseudomonadati</taxon>
        <taxon>Pseudomonadota</taxon>
        <taxon>Gammaproteobacteria</taxon>
        <taxon>Thiohalospirales</taxon>
        <taxon>Thiohalospiraceae</taxon>
        <taxon>Thiohalospira</taxon>
    </lineage>
</organism>
<evidence type="ECO:0000256" key="6">
    <source>
        <dbReference type="ARBA" id="ARBA00023004"/>
    </source>
</evidence>
<dbReference type="EMBL" id="FOMJ01000011">
    <property type="protein sequence ID" value="SFD88277.1"/>
    <property type="molecule type" value="Genomic_DNA"/>
</dbReference>
<evidence type="ECO:0000256" key="3">
    <source>
        <dbReference type="ARBA" id="ARBA00022505"/>
    </source>
</evidence>
<evidence type="ECO:0000313" key="11">
    <source>
        <dbReference type="Proteomes" id="UP000198611"/>
    </source>
</evidence>
<dbReference type="GO" id="GO:0018818">
    <property type="term" value="F:acetylene hydratase activity"/>
    <property type="evidence" value="ECO:0007669"/>
    <property type="project" value="InterPro"/>
</dbReference>
<dbReference type="Gene3D" id="3.40.50.740">
    <property type="match status" value="1"/>
</dbReference>
<evidence type="ECO:0000259" key="8">
    <source>
        <dbReference type="Pfam" id="PF00384"/>
    </source>
</evidence>